<proteinExistence type="inferred from homology"/>
<organism evidence="10 11">
    <name type="scientific">Limnothrix redekei LRLZ20PSL1</name>
    <dbReference type="NCBI Taxonomy" id="3112953"/>
    <lineage>
        <taxon>Bacteria</taxon>
        <taxon>Bacillati</taxon>
        <taxon>Cyanobacteriota</taxon>
        <taxon>Cyanophyceae</taxon>
        <taxon>Pseudanabaenales</taxon>
        <taxon>Pseudanabaenaceae</taxon>
        <taxon>Limnothrix</taxon>
    </lineage>
</organism>
<evidence type="ECO:0000256" key="2">
    <source>
        <dbReference type="ARBA" id="ARBA00022763"/>
    </source>
</evidence>
<gene>
    <name evidence="10" type="ORF">VPK24_03650</name>
</gene>
<comment type="similarity">
    <text evidence="1 7">Belongs to the peptidase S24 family.</text>
</comment>
<dbReference type="EMBL" id="JAZAQF010000021">
    <property type="protein sequence ID" value="MFG3816720.1"/>
    <property type="molecule type" value="Genomic_DNA"/>
</dbReference>
<dbReference type="PANTHER" id="PTHR33516">
    <property type="entry name" value="LEXA REPRESSOR"/>
    <property type="match status" value="1"/>
</dbReference>
<dbReference type="SUPFAM" id="SSF51306">
    <property type="entry name" value="LexA/Signal peptidase"/>
    <property type="match status" value="1"/>
</dbReference>
<dbReference type="RefSeq" id="WP_393010802.1">
    <property type="nucleotide sequence ID" value="NZ_JAZAQF010000021.1"/>
</dbReference>
<dbReference type="PANTHER" id="PTHR33516:SF2">
    <property type="entry name" value="LEXA REPRESSOR-RELATED"/>
    <property type="match status" value="1"/>
</dbReference>
<dbReference type="InterPro" id="IPR015927">
    <property type="entry name" value="Peptidase_S24_S26A/B/C"/>
</dbReference>
<name>A0ABW7C690_9CYAN</name>
<evidence type="ECO:0000313" key="10">
    <source>
        <dbReference type="EMBL" id="MFG3816720.1"/>
    </source>
</evidence>
<reference evidence="11" key="1">
    <citation type="journal article" date="2024" name="Algal Res.">
        <title>Biochemical, toxicological and genomic investigation of a high-biomass producing Limnothrix strain isolated from Italian shallow drinking water reservoir.</title>
        <authorList>
            <person name="Simonazzi M."/>
            <person name="Shishido T.K."/>
            <person name="Delbaje E."/>
            <person name="Wahlsten M."/>
            <person name="Fewer D.P."/>
            <person name="Sivonen K."/>
            <person name="Pezzolesi L."/>
            <person name="Pistocchi R."/>
        </authorList>
    </citation>
    <scope>NUCLEOTIDE SEQUENCE [LARGE SCALE GENOMIC DNA]</scope>
    <source>
        <strain evidence="11">LRLZ20PSL1</strain>
    </source>
</reference>
<dbReference type="InterPro" id="IPR036286">
    <property type="entry name" value="LexA/Signal_pep-like_sf"/>
</dbReference>
<keyword evidence="2" id="KW-0227">DNA damage</keyword>
<evidence type="ECO:0000256" key="7">
    <source>
        <dbReference type="RuleBase" id="RU003991"/>
    </source>
</evidence>
<dbReference type="InterPro" id="IPR039418">
    <property type="entry name" value="LexA-like"/>
</dbReference>
<feature type="region of interest" description="Disordered" evidence="8">
    <location>
        <begin position="1"/>
        <end position="24"/>
    </location>
</feature>
<keyword evidence="3 7" id="KW-0378">Hydrolase</keyword>
<comment type="caution">
    <text evidence="10">The sequence shown here is derived from an EMBL/GenBank/DDBJ whole genome shotgun (WGS) entry which is preliminary data.</text>
</comment>
<dbReference type="Proteomes" id="UP001604335">
    <property type="component" value="Unassembled WGS sequence"/>
</dbReference>
<evidence type="ECO:0000256" key="4">
    <source>
        <dbReference type="ARBA" id="ARBA00022813"/>
    </source>
</evidence>
<evidence type="ECO:0000259" key="9">
    <source>
        <dbReference type="Pfam" id="PF00717"/>
    </source>
</evidence>
<evidence type="ECO:0000256" key="1">
    <source>
        <dbReference type="ARBA" id="ARBA00007484"/>
    </source>
</evidence>
<dbReference type="PRINTS" id="PR00726">
    <property type="entry name" value="LEXASERPTASE"/>
</dbReference>
<dbReference type="InterPro" id="IPR050077">
    <property type="entry name" value="LexA_repressor"/>
</dbReference>
<evidence type="ECO:0000256" key="6">
    <source>
        <dbReference type="ARBA" id="ARBA00023236"/>
    </source>
</evidence>
<protein>
    <submittedName>
        <fullName evidence="10">S24 family peptidase</fullName>
    </submittedName>
</protein>
<evidence type="ECO:0000256" key="3">
    <source>
        <dbReference type="ARBA" id="ARBA00022801"/>
    </source>
</evidence>
<evidence type="ECO:0000256" key="8">
    <source>
        <dbReference type="SAM" id="MobiDB-lite"/>
    </source>
</evidence>
<evidence type="ECO:0000313" key="11">
    <source>
        <dbReference type="Proteomes" id="UP001604335"/>
    </source>
</evidence>
<dbReference type="Pfam" id="PF00717">
    <property type="entry name" value="Peptidase_S24"/>
    <property type="match status" value="1"/>
</dbReference>
<accession>A0ABW7C690</accession>
<sequence>MTGRGGRRPGAGRPKGTGKYGEPTKAVRLPISFVDRLPELLAQWQLDQLEPEAIGDGRLQRIEDHPTPPLRLYEMPAAAGLHAFAPQEDTEPDAIDLNTYLSRHPSESFLVRVTGDSMIGIGIYPDDLLVIDASEADNAQTGQIVLALVDDKVTVKRLQVLDGRIFLHSENPIYAPLQITEGMVFKILGIVASAIHQFR</sequence>
<keyword evidence="6" id="KW-0742">SOS response</keyword>
<keyword evidence="4 7" id="KW-0068">Autocatalytic cleavage</keyword>
<evidence type="ECO:0000256" key="5">
    <source>
        <dbReference type="ARBA" id="ARBA00023204"/>
    </source>
</evidence>
<keyword evidence="5" id="KW-0234">DNA repair</keyword>
<dbReference type="Gene3D" id="2.10.109.10">
    <property type="entry name" value="Umud Fragment, subunit A"/>
    <property type="match status" value="1"/>
</dbReference>
<feature type="domain" description="Peptidase S24/S26A/S26B/S26C" evidence="9">
    <location>
        <begin position="77"/>
        <end position="191"/>
    </location>
</feature>
<keyword evidence="11" id="KW-1185">Reference proteome</keyword>
<dbReference type="CDD" id="cd06529">
    <property type="entry name" value="S24_LexA-like"/>
    <property type="match status" value="1"/>
</dbReference>
<dbReference type="InterPro" id="IPR006197">
    <property type="entry name" value="Peptidase_S24_LexA"/>
</dbReference>